<evidence type="ECO:0000256" key="3">
    <source>
        <dbReference type="ARBA" id="ARBA00022741"/>
    </source>
</evidence>
<dbReference type="GO" id="GO:0016020">
    <property type="term" value="C:membrane"/>
    <property type="evidence" value="ECO:0007669"/>
    <property type="project" value="InterPro"/>
</dbReference>
<dbReference type="RefSeq" id="WP_277445085.1">
    <property type="nucleotide sequence ID" value="NZ_JAKOAV010000035.1"/>
</dbReference>
<evidence type="ECO:0000256" key="4">
    <source>
        <dbReference type="ARBA" id="ARBA00022840"/>
    </source>
</evidence>
<keyword evidence="3" id="KW-0547">Nucleotide-binding</keyword>
<comment type="similarity">
    <text evidence="1">Belongs to the ABC transporter superfamily.</text>
</comment>
<dbReference type="InterPro" id="IPR050683">
    <property type="entry name" value="Bact_Polysacc_Export_ATP-bd"/>
</dbReference>
<keyword evidence="2" id="KW-0813">Transport</keyword>
<evidence type="ECO:0000313" key="6">
    <source>
        <dbReference type="EMBL" id="MDF9409593.1"/>
    </source>
</evidence>
<dbReference type="Gene3D" id="3.40.50.300">
    <property type="entry name" value="P-loop containing nucleotide triphosphate hydrolases"/>
    <property type="match status" value="1"/>
</dbReference>
<accession>A0A9X4H722</accession>
<dbReference type="SMART" id="SM00382">
    <property type="entry name" value="AAA"/>
    <property type="match status" value="1"/>
</dbReference>
<dbReference type="InterPro" id="IPR015860">
    <property type="entry name" value="ABC_transpr_TagH-like"/>
</dbReference>
<sequence>MANPIIKVHEVSKCYRIGITNSRPRTLREAIMYGISTPVRNLFSLRKLTKFNSEELLSGGEDIIWSLRDVSFEVNEGDVLGIVGSNGAGKSTLFKILSRVTEPTGGYVEISGKLSCLLEAGTGFHPELTGRENIYLSGAVLGMTKREIKAKFDEIVSFAEIEKLLDTPVKRFSSGMHIRLAFAVAIHLEPDILLIDEVLAVGDIAFQKKCLEKIKSFAREGRTILFISHNIELVKYLCKSALWLNNGRLARAGAVNEVIKDYERNSLAISH</sequence>
<dbReference type="CDD" id="cd03220">
    <property type="entry name" value="ABC_KpsT_Wzt"/>
    <property type="match status" value="1"/>
</dbReference>
<proteinExistence type="inferred from homology"/>
<reference evidence="6" key="1">
    <citation type="submission" date="2022-02" db="EMBL/GenBank/DDBJ databases">
        <authorList>
            <person name="Leng L."/>
        </authorList>
    </citation>
    <scope>NUCLEOTIDE SEQUENCE</scope>
    <source>
        <strain evidence="6">JI</strain>
    </source>
</reference>
<dbReference type="AlphaFoldDB" id="A0A9X4H722"/>
<dbReference type="EMBL" id="JAKOAV010000035">
    <property type="protein sequence ID" value="MDF9409593.1"/>
    <property type="molecule type" value="Genomic_DNA"/>
</dbReference>
<name>A0A9X4H722_9FIRM</name>
<comment type="caution">
    <text evidence="6">The sequence shown here is derived from an EMBL/GenBank/DDBJ whole genome shotgun (WGS) entry which is preliminary data.</text>
</comment>
<keyword evidence="7" id="KW-1185">Reference proteome</keyword>
<dbReference type="Pfam" id="PF00005">
    <property type="entry name" value="ABC_tran"/>
    <property type="match status" value="1"/>
</dbReference>
<organism evidence="6 7">
    <name type="scientific">Pelotomaculum isophthalicicum JI</name>
    <dbReference type="NCBI Taxonomy" id="947010"/>
    <lineage>
        <taxon>Bacteria</taxon>
        <taxon>Bacillati</taxon>
        <taxon>Bacillota</taxon>
        <taxon>Clostridia</taxon>
        <taxon>Eubacteriales</taxon>
        <taxon>Desulfotomaculaceae</taxon>
        <taxon>Pelotomaculum</taxon>
    </lineage>
</organism>
<gene>
    <name evidence="6" type="ORF">L7E55_14740</name>
</gene>
<dbReference type="SUPFAM" id="SSF52540">
    <property type="entry name" value="P-loop containing nucleoside triphosphate hydrolases"/>
    <property type="match status" value="1"/>
</dbReference>
<dbReference type="GO" id="GO:0016887">
    <property type="term" value="F:ATP hydrolysis activity"/>
    <property type="evidence" value="ECO:0007669"/>
    <property type="project" value="InterPro"/>
</dbReference>
<evidence type="ECO:0000313" key="7">
    <source>
        <dbReference type="Proteomes" id="UP001154312"/>
    </source>
</evidence>
<dbReference type="PANTHER" id="PTHR46743:SF2">
    <property type="entry name" value="TEICHOIC ACIDS EXPORT ATP-BINDING PROTEIN TAGH"/>
    <property type="match status" value="1"/>
</dbReference>
<feature type="domain" description="ABC transporter" evidence="5">
    <location>
        <begin position="51"/>
        <end position="271"/>
    </location>
</feature>
<dbReference type="InterPro" id="IPR003439">
    <property type="entry name" value="ABC_transporter-like_ATP-bd"/>
</dbReference>
<dbReference type="InterPro" id="IPR003593">
    <property type="entry name" value="AAA+_ATPase"/>
</dbReference>
<dbReference type="GO" id="GO:0005524">
    <property type="term" value="F:ATP binding"/>
    <property type="evidence" value="ECO:0007669"/>
    <property type="project" value="UniProtKB-KW"/>
</dbReference>
<dbReference type="InterPro" id="IPR027417">
    <property type="entry name" value="P-loop_NTPase"/>
</dbReference>
<dbReference type="PROSITE" id="PS50893">
    <property type="entry name" value="ABC_TRANSPORTER_2"/>
    <property type="match status" value="1"/>
</dbReference>
<evidence type="ECO:0000259" key="5">
    <source>
        <dbReference type="PROSITE" id="PS50893"/>
    </source>
</evidence>
<protein>
    <submittedName>
        <fullName evidence="6">ABC transporter ATP-binding protein</fullName>
    </submittedName>
</protein>
<evidence type="ECO:0000256" key="2">
    <source>
        <dbReference type="ARBA" id="ARBA00022448"/>
    </source>
</evidence>
<dbReference type="Proteomes" id="UP001154312">
    <property type="component" value="Unassembled WGS sequence"/>
</dbReference>
<keyword evidence="4 6" id="KW-0067">ATP-binding</keyword>
<evidence type="ECO:0000256" key="1">
    <source>
        <dbReference type="ARBA" id="ARBA00005417"/>
    </source>
</evidence>
<dbReference type="GO" id="GO:0140359">
    <property type="term" value="F:ABC-type transporter activity"/>
    <property type="evidence" value="ECO:0007669"/>
    <property type="project" value="InterPro"/>
</dbReference>
<dbReference type="PANTHER" id="PTHR46743">
    <property type="entry name" value="TEICHOIC ACIDS EXPORT ATP-BINDING PROTEIN TAGH"/>
    <property type="match status" value="1"/>
</dbReference>